<dbReference type="Proteomes" id="UP000814128">
    <property type="component" value="Unassembled WGS sequence"/>
</dbReference>
<evidence type="ECO:0000313" key="2">
    <source>
        <dbReference type="Proteomes" id="UP000814128"/>
    </source>
</evidence>
<gene>
    <name evidence="1" type="ORF">K488DRAFT_74574</name>
</gene>
<protein>
    <submittedName>
        <fullName evidence="1">Uncharacterized protein</fullName>
    </submittedName>
</protein>
<comment type="caution">
    <text evidence="1">The sequence shown here is derived from an EMBL/GenBank/DDBJ whole genome shotgun (WGS) entry which is preliminary data.</text>
</comment>
<reference evidence="1" key="1">
    <citation type="submission" date="2021-02" db="EMBL/GenBank/DDBJ databases">
        <authorList>
            <consortium name="DOE Joint Genome Institute"/>
            <person name="Ahrendt S."/>
            <person name="Looney B.P."/>
            <person name="Miyauchi S."/>
            <person name="Morin E."/>
            <person name="Drula E."/>
            <person name="Courty P.E."/>
            <person name="Chicoki N."/>
            <person name="Fauchery L."/>
            <person name="Kohler A."/>
            <person name="Kuo A."/>
            <person name="Labutti K."/>
            <person name="Pangilinan J."/>
            <person name="Lipzen A."/>
            <person name="Riley R."/>
            <person name="Andreopoulos W."/>
            <person name="He G."/>
            <person name="Johnson J."/>
            <person name="Barry K.W."/>
            <person name="Grigoriev I.V."/>
            <person name="Nagy L."/>
            <person name="Hibbett D."/>
            <person name="Henrissat B."/>
            <person name="Matheny P.B."/>
            <person name="Labbe J."/>
            <person name="Martin F."/>
        </authorList>
    </citation>
    <scope>NUCLEOTIDE SEQUENCE</scope>
    <source>
        <strain evidence="1">EC-137</strain>
    </source>
</reference>
<name>A0ACB8Q760_9AGAM</name>
<dbReference type="EMBL" id="MU273913">
    <property type="protein sequence ID" value="KAI0027391.1"/>
    <property type="molecule type" value="Genomic_DNA"/>
</dbReference>
<proteinExistence type="predicted"/>
<accession>A0ACB8Q760</accession>
<reference evidence="1" key="2">
    <citation type="journal article" date="2022" name="New Phytol.">
        <title>Evolutionary transition to the ectomycorrhizal habit in the genomes of a hyperdiverse lineage of mushroom-forming fungi.</title>
        <authorList>
            <person name="Looney B."/>
            <person name="Miyauchi S."/>
            <person name="Morin E."/>
            <person name="Drula E."/>
            <person name="Courty P.E."/>
            <person name="Kohler A."/>
            <person name="Kuo A."/>
            <person name="LaButti K."/>
            <person name="Pangilinan J."/>
            <person name="Lipzen A."/>
            <person name="Riley R."/>
            <person name="Andreopoulos W."/>
            <person name="He G."/>
            <person name="Johnson J."/>
            <person name="Nolan M."/>
            <person name="Tritt A."/>
            <person name="Barry K.W."/>
            <person name="Grigoriev I.V."/>
            <person name="Nagy L.G."/>
            <person name="Hibbett D."/>
            <person name="Henrissat B."/>
            <person name="Matheny P.B."/>
            <person name="Labbe J."/>
            <person name="Martin F.M."/>
        </authorList>
    </citation>
    <scope>NUCLEOTIDE SEQUENCE</scope>
    <source>
        <strain evidence="1">EC-137</strain>
    </source>
</reference>
<keyword evidence="2" id="KW-1185">Reference proteome</keyword>
<sequence length="286" mass="31904">MSLTQDQQAALNERVRLTISKTFTRLEGFIGSEAMIEKLVAAVLRNRASLEVMVEWGLPRDVEGSRRYVVLDGPTKNEMNGIYTVVNRARLRGLLWGLWNTGVTYGYAVDFEWGKDEGGREVLLEYGRRRVIVDAVGKRVQAGGVEHHALRGGTVGTDWRTARLRGPRHRMEYVSSAECIYGVTVEYDREEDLRAMVMADKAANPGIWVFHGGENDIRILGGLSDRWVFDTATMYVALEGFSRQDSPIGLGNLCEALKIEVPPYSEHNAGNDAFITAEAFTRMATG</sequence>
<organism evidence="1 2">
    <name type="scientific">Vararia minispora EC-137</name>
    <dbReference type="NCBI Taxonomy" id="1314806"/>
    <lineage>
        <taxon>Eukaryota</taxon>
        <taxon>Fungi</taxon>
        <taxon>Dikarya</taxon>
        <taxon>Basidiomycota</taxon>
        <taxon>Agaricomycotina</taxon>
        <taxon>Agaricomycetes</taxon>
        <taxon>Russulales</taxon>
        <taxon>Lachnocladiaceae</taxon>
        <taxon>Vararia</taxon>
    </lineage>
</organism>
<evidence type="ECO:0000313" key="1">
    <source>
        <dbReference type="EMBL" id="KAI0027391.1"/>
    </source>
</evidence>